<dbReference type="SMART" id="SM00271">
    <property type="entry name" value="DnaJ"/>
    <property type="match status" value="1"/>
</dbReference>
<dbReference type="PROSITE" id="PS50076">
    <property type="entry name" value="DNAJ_2"/>
    <property type="match status" value="1"/>
</dbReference>
<organism evidence="2">
    <name type="scientific">viral metagenome</name>
    <dbReference type="NCBI Taxonomy" id="1070528"/>
    <lineage>
        <taxon>unclassified sequences</taxon>
        <taxon>metagenomes</taxon>
        <taxon>organismal metagenomes</taxon>
    </lineage>
</organism>
<dbReference type="AlphaFoldDB" id="A0A6C0JD44"/>
<reference evidence="2" key="1">
    <citation type="journal article" date="2020" name="Nature">
        <title>Giant virus diversity and host interactions through global metagenomics.</title>
        <authorList>
            <person name="Schulz F."/>
            <person name="Roux S."/>
            <person name="Paez-Espino D."/>
            <person name="Jungbluth S."/>
            <person name="Walsh D.A."/>
            <person name="Denef V.J."/>
            <person name="McMahon K.D."/>
            <person name="Konstantinidis K.T."/>
            <person name="Eloe-Fadrosh E.A."/>
            <person name="Kyrpides N.C."/>
            <person name="Woyke T."/>
        </authorList>
    </citation>
    <scope>NUCLEOTIDE SEQUENCE</scope>
    <source>
        <strain evidence="2">GVMAG-M-3300025874-2</strain>
    </source>
</reference>
<proteinExistence type="predicted"/>
<accession>A0A6C0JD44</accession>
<dbReference type="InterPro" id="IPR001623">
    <property type="entry name" value="DnaJ_domain"/>
</dbReference>
<name>A0A6C0JD44_9ZZZZ</name>
<dbReference type="PRINTS" id="PR00625">
    <property type="entry name" value="JDOMAIN"/>
</dbReference>
<dbReference type="Pfam" id="PF00226">
    <property type="entry name" value="DnaJ"/>
    <property type="match status" value="1"/>
</dbReference>
<dbReference type="SUPFAM" id="SSF46565">
    <property type="entry name" value="Chaperone J-domain"/>
    <property type="match status" value="1"/>
</dbReference>
<dbReference type="Gene3D" id="1.10.287.110">
    <property type="entry name" value="DnaJ domain"/>
    <property type="match status" value="1"/>
</dbReference>
<dbReference type="CDD" id="cd06257">
    <property type="entry name" value="DnaJ"/>
    <property type="match status" value="1"/>
</dbReference>
<dbReference type="InterPro" id="IPR036869">
    <property type="entry name" value="J_dom_sf"/>
</dbReference>
<sequence length="271" mass="32538">MGNNMSAYEILSVTEESSNKEIKEQYIKMCKVYHPDKGGNSEIFNAINKAFRTIMTERTNKQSERINRDVVDREYQDLPKKFQNVHISKDNFNNKKFNNVFRDYKIESAYDKGYGNEMTDSKKTRESINIERLQSMDKTTFKNQFQKKCTKVIEYKDPEPVYSNNKSNYVELGVTDINDFTGRGFTDYKRAYSEDFFDSTKIQRDSFKSVNEYRSARETQNMRITPEEQQRLQLIEEQKEQKEQERLRRVREYDTLYEHQFNKLNKVFIKE</sequence>
<feature type="domain" description="J" evidence="1">
    <location>
        <begin position="6"/>
        <end position="75"/>
    </location>
</feature>
<evidence type="ECO:0000259" key="1">
    <source>
        <dbReference type="PROSITE" id="PS50076"/>
    </source>
</evidence>
<dbReference type="EMBL" id="MN740346">
    <property type="protein sequence ID" value="QHU01564.1"/>
    <property type="molecule type" value="Genomic_DNA"/>
</dbReference>
<evidence type="ECO:0000313" key="2">
    <source>
        <dbReference type="EMBL" id="QHU01564.1"/>
    </source>
</evidence>
<protein>
    <recommendedName>
        <fullName evidence="1">J domain-containing protein</fullName>
    </recommendedName>
</protein>